<keyword evidence="1" id="KW-0732">Signal</keyword>
<dbReference type="SUPFAM" id="SSF89392">
    <property type="entry name" value="Prokaryotic lipoproteins and lipoprotein localization factors"/>
    <property type="match status" value="1"/>
</dbReference>
<dbReference type="CDD" id="cd16325">
    <property type="entry name" value="LolA"/>
    <property type="match status" value="1"/>
</dbReference>
<dbReference type="Pfam" id="PF03548">
    <property type="entry name" value="LolA"/>
    <property type="match status" value="1"/>
</dbReference>
<organism evidence="2 3">
    <name type="scientific">Candidatus Nucleicultrix amoebiphila FS5</name>
    <dbReference type="NCBI Taxonomy" id="1414854"/>
    <lineage>
        <taxon>Bacteria</taxon>
        <taxon>Pseudomonadati</taxon>
        <taxon>Pseudomonadota</taxon>
        <taxon>Alphaproteobacteria</taxon>
        <taxon>Holosporales</taxon>
        <taxon>Candidatus Nucleicultricaceae</taxon>
        <taxon>Candidatus Nucleicultrix</taxon>
    </lineage>
</organism>
<keyword evidence="3" id="KW-1185">Reference proteome</keyword>
<evidence type="ECO:0000313" key="2">
    <source>
        <dbReference type="EMBL" id="ARN84543.1"/>
    </source>
</evidence>
<dbReference type="Proteomes" id="UP000237351">
    <property type="component" value="Chromosome"/>
</dbReference>
<evidence type="ECO:0000313" key="3">
    <source>
        <dbReference type="Proteomes" id="UP000237351"/>
    </source>
</evidence>
<dbReference type="PANTHER" id="PTHR35869">
    <property type="entry name" value="OUTER-MEMBRANE LIPOPROTEIN CARRIER PROTEIN"/>
    <property type="match status" value="1"/>
</dbReference>
<dbReference type="KEGG" id="naf:GQ61_03520"/>
<gene>
    <name evidence="2" type="ORF">GQ61_03520</name>
</gene>
<dbReference type="AlphaFoldDB" id="A0A1W6N3W9"/>
<protein>
    <recommendedName>
        <fullName evidence="4">Outer-membrane lipoprotein carrier protein</fullName>
    </recommendedName>
</protein>
<reference evidence="2 3" key="1">
    <citation type="submission" date="2014-06" db="EMBL/GenBank/DDBJ databases">
        <title>The genome of the endonuclear symbiont Nucleicultrix amoebiphila.</title>
        <authorList>
            <person name="Schulz F."/>
            <person name="Horn M."/>
        </authorList>
    </citation>
    <scope>NUCLEOTIDE SEQUENCE [LARGE SCALE GENOMIC DNA]</scope>
    <source>
        <strain evidence="2 3">FS5</strain>
    </source>
</reference>
<name>A0A1W6N3W9_9PROT</name>
<dbReference type="Gene3D" id="2.50.20.10">
    <property type="entry name" value="Lipoprotein localisation LolA/LolB/LppX"/>
    <property type="match status" value="1"/>
</dbReference>
<dbReference type="InterPro" id="IPR004564">
    <property type="entry name" value="OM_lipoprot_carrier_LolA-like"/>
</dbReference>
<accession>A0A1W6N3W9</accession>
<evidence type="ECO:0000256" key="1">
    <source>
        <dbReference type="ARBA" id="ARBA00022729"/>
    </source>
</evidence>
<dbReference type="STRING" id="1414854.GQ61_03520"/>
<dbReference type="OrthoDB" id="9800501at2"/>
<dbReference type="InterPro" id="IPR029046">
    <property type="entry name" value="LolA/LolB/LppX"/>
</dbReference>
<dbReference type="RefSeq" id="WP_085783969.1">
    <property type="nucleotide sequence ID" value="NZ_CP008743.1"/>
</dbReference>
<sequence length="202" mass="23382">MRIFYCLIMFVFLVFNMDAALAIVSVEDMVKIKKLEDYFNKMKSLKAVFHQTDINGSLSEGRFFLQRPGRMRIEYIRPDQKLIVADGQWFIYHDPVMEETTRIPLESSPANIILKNHVSFSEGVTVLDFSDEDKDTVEVTLTRNDEPGMGSLTLTFKREPLTLLQWIVHNPQGGDTVVKISSVKTSDKQLPPELFRFDRLRF</sequence>
<dbReference type="PANTHER" id="PTHR35869:SF1">
    <property type="entry name" value="OUTER-MEMBRANE LIPOPROTEIN CARRIER PROTEIN"/>
    <property type="match status" value="1"/>
</dbReference>
<evidence type="ECO:0008006" key="4">
    <source>
        <dbReference type="Google" id="ProtNLM"/>
    </source>
</evidence>
<proteinExistence type="predicted"/>
<dbReference type="EMBL" id="CP008743">
    <property type="protein sequence ID" value="ARN84543.1"/>
    <property type="molecule type" value="Genomic_DNA"/>
</dbReference>